<protein>
    <submittedName>
        <fullName evidence="1">Uncharacterized protein</fullName>
    </submittedName>
</protein>
<organism evidence="1 2">
    <name type="scientific">Escallonia herrerae</name>
    <dbReference type="NCBI Taxonomy" id="1293975"/>
    <lineage>
        <taxon>Eukaryota</taxon>
        <taxon>Viridiplantae</taxon>
        <taxon>Streptophyta</taxon>
        <taxon>Embryophyta</taxon>
        <taxon>Tracheophyta</taxon>
        <taxon>Spermatophyta</taxon>
        <taxon>Magnoliopsida</taxon>
        <taxon>eudicotyledons</taxon>
        <taxon>Gunneridae</taxon>
        <taxon>Pentapetalae</taxon>
        <taxon>asterids</taxon>
        <taxon>campanulids</taxon>
        <taxon>Escalloniales</taxon>
        <taxon>Escalloniaceae</taxon>
        <taxon>Escallonia</taxon>
    </lineage>
</organism>
<sequence length="131" mass="14711">MMVPPIGSNGLVISPMDRILVNIGQQAVSFQPEFLRLLKVLDLSHSPGLTETPDFSGLSNLERVILKDCKSLVKVFDIAKKCTIHYHFSDDVFTILLSAPDENSASPLEMDQSNFYNDLAPYLKHFINQMK</sequence>
<evidence type="ECO:0000313" key="1">
    <source>
        <dbReference type="EMBL" id="KAK3012737.1"/>
    </source>
</evidence>
<name>A0AA89ARU3_9ASTE</name>
<dbReference type="AlphaFoldDB" id="A0AA89ARU3"/>
<proteinExistence type="predicted"/>
<comment type="caution">
    <text evidence="1">The sequence shown here is derived from an EMBL/GenBank/DDBJ whole genome shotgun (WGS) entry which is preliminary data.</text>
</comment>
<gene>
    <name evidence="1" type="ORF">RJ639_008282</name>
</gene>
<keyword evidence="2" id="KW-1185">Reference proteome</keyword>
<accession>A0AA89ARU3</accession>
<dbReference type="Proteomes" id="UP001188597">
    <property type="component" value="Unassembled WGS sequence"/>
</dbReference>
<reference evidence="1" key="1">
    <citation type="submission" date="2022-12" db="EMBL/GenBank/DDBJ databases">
        <title>Draft genome assemblies for two species of Escallonia (Escalloniales).</title>
        <authorList>
            <person name="Chanderbali A."/>
            <person name="Dervinis C."/>
            <person name="Anghel I."/>
            <person name="Soltis D."/>
            <person name="Soltis P."/>
            <person name="Zapata F."/>
        </authorList>
    </citation>
    <scope>NUCLEOTIDE SEQUENCE</scope>
    <source>
        <strain evidence="1">UCBG64.0493</strain>
        <tissue evidence="1">Leaf</tissue>
    </source>
</reference>
<evidence type="ECO:0000313" key="2">
    <source>
        <dbReference type="Proteomes" id="UP001188597"/>
    </source>
</evidence>
<dbReference type="EMBL" id="JAVXUP010001352">
    <property type="protein sequence ID" value="KAK3012737.1"/>
    <property type="molecule type" value="Genomic_DNA"/>
</dbReference>